<reference evidence="5" key="1">
    <citation type="submission" date="2021-02" db="EMBL/GenBank/DDBJ databases">
        <authorList>
            <person name="Dougan E. K."/>
            <person name="Rhodes N."/>
            <person name="Thang M."/>
            <person name="Chan C."/>
        </authorList>
    </citation>
    <scope>NUCLEOTIDE SEQUENCE</scope>
</reference>
<dbReference type="AlphaFoldDB" id="A0A813D6N4"/>
<dbReference type="SUPFAM" id="SSF55785">
    <property type="entry name" value="PYP-like sensor domain (PAS domain)"/>
    <property type="match status" value="1"/>
</dbReference>
<comment type="caution">
    <text evidence="5">The sequence shown here is derived from an EMBL/GenBank/DDBJ whole genome shotgun (WGS) entry which is preliminary data.</text>
</comment>
<dbReference type="Gene3D" id="3.30.450.20">
    <property type="entry name" value="PAS domain"/>
    <property type="match status" value="1"/>
</dbReference>
<keyword evidence="2" id="KW-0288">FMN</keyword>
<dbReference type="InterPro" id="IPR035965">
    <property type="entry name" value="PAS-like_dom_sf"/>
</dbReference>
<evidence type="ECO:0000256" key="2">
    <source>
        <dbReference type="ARBA" id="ARBA00022643"/>
    </source>
</evidence>
<dbReference type="Pfam" id="PF13426">
    <property type="entry name" value="PAS_9"/>
    <property type="match status" value="1"/>
</dbReference>
<dbReference type="PANTHER" id="PTHR47429:SF2">
    <property type="entry name" value="PROTEIN TWIN LOV 1"/>
    <property type="match status" value="1"/>
</dbReference>
<dbReference type="GO" id="GO:0005634">
    <property type="term" value="C:nucleus"/>
    <property type="evidence" value="ECO:0007669"/>
    <property type="project" value="TreeGrafter"/>
</dbReference>
<accession>A0A813D6N4</accession>
<keyword evidence="6" id="KW-1185">Reference proteome</keyword>
<dbReference type="InterPro" id="IPR000014">
    <property type="entry name" value="PAS"/>
</dbReference>
<evidence type="ECO:0000313" key="5">
    <source>
        <dbReference type="EMBL" id="CAE8583583.1"/>
    </source>
</evidence>
<dbReference type="PANTHER" id="PTHR47429">
    <property type="entry name" value="PROTEIN TWIN LOV 1"/>
    <property type="match status" value="1"/>
</dbReference>
<organism evidence="5 6">
    <name type="scientific">Polarella glacialis</name>
    <name type="common">Dinoflagellate</name>
    <dbReference type="NCBI Taxonomy" id="89957"/>
    <lineage>
        <taxon>Eukaryota</taxon>
        <taxon>Sar</taxon>
        <taxon>Alveolata</taxon>
        <taxon>Dinophyceae</taxon>
        <taxon>Suessiales</taxon>
        <taxon>Suessiaceae</taxon>
        <taxon>Polarella</taxon>
    </lineage>
</organism>
<evidence type="ECO:0000256" key="1">
    <source>
        <dbReference type="ARBA" id="ARBA00022630"/>
    </source>
</evidence>
<feature type="domain" description="PAS" evidence="4">
    <location>
        <begin position="97"/>
        <end position="146"/>
    </location>
</feature>
<proteinExistence type="predicted"/>
<dbReference type="Proteomes" id="UP000654075">
    <property type="component" value="Unassembled WGS sequence"/>
</dbReference>
<keyword evidence="3" id="KW-0157">Chromophore</keyword>
<sequence>MFQTSQNRKITNPVTWKSEISMQHRGDMADFDALAPPTDSSDDELLAVEAVPMKDRFEAQLSEESDVSTACSREEEFVQQCAEMDALATKAVGESSIREALGTALAGAQVSVSIADPRSPDVGLIAVSDAFLAMTGYDRQEVIGKNCRFLSTGCTPSSEDIFRLRMACETGAPFTGVLMNCRKNGEFFFNLLDLRGLTVARNNVTGKELWFLVGIQADVTDCIELSEDFERARFSDVGPLDHMQQVASSIRANLADKLSALAVSAAMRSSAFEGVKLEDASKDSDPEAWCLLPSPIWKKEPSLPGRRSGTTARSPLESGLPSISVKQPLEFLAVASVSTAALFPPQSSHRREAWSW</sequence>
<gene>
    <name evidence="5" type="ORF">PGLA1383_LOCUS2541</name>
</gene>
<dbReference type="EMBL" id="CAJNNV010000793">
    <property type="protein sequence ID" value="CAE8583583.1"/>
    <property type="molecule type" value="Genomic_DNA"/>
</dbReference>
<evidence type="ECO:0000259" key="4">
    <source>
        <dbReference type="PROSITE" id="PS50112"/>
    </source>
</evidence>
<dbReference type="PROSITE" id="PS50112">
    <property type="entry name" value="PAS"/>
    <property type="match status" value="1"/>
</dbReference>
<evidence type="ECO:0000313" key="6">
    <source>
        <dbReference type="Proteomes" id="UP000654075"/>
    </source>
</evidence>
<keyword evidence="1" id="KW-0285">Flavoprotein</keyword>
<protein>
    <recommendedName>
        <fullName evidence="4">PAS domain-containing protein</fullName>
    </recommendedName>
</protein>
<name>A0A813D6N4_POLGL</name>
<dbReference type="OrthoDB" id="447251at2759"/>
<evidence type="ECO:0000256" key="3">
    <source>
        <dbReference type="ARBA" id="ARBA00022991"/>
    </source>
</evidence>